<dbReference type="Proteomes" id="UP000652761">
    <property type="component" value="Unassembled WGS sequence"/>
</dbReference>
<organism evidence="1 2">
    <name type="scientific">Colocasia esculenta</name>
    <name type="common">Wild taro</name>
    <name type="synonym">Arum esculentum</name>
    <dbReference type="NCBI Taxonomy" id="4460"/>
    <lineage>
        <taxon>Eukaryota</taxon>
        <taxon>Viridiplantae</taxon>
        <taxon>Streptophyta</taxon>
        <taxon>Embryophyta</taxon>
        <taxon>Tracheophyta</taxon>
        <taxon>Spermatophyta</taxon>
        <taxon>Magnoliopsida</taxon>
        <taxon>Liliopsida</taxon>
        <taxon>Araceae</taxon>
        <taxon>Aroideae</taxon>
        <taxon>Colocasieae</taxon>
        <taxon>Colocasia</taxon>
    </lineage>
</organism>
<accession>A0A843UF12</accession>
<protein>
    <submittedName>
        <fullName evidence="1">Uncharacterized protein</fullName>
    </submittedName>
</protein>
<dbReference type="AlphaFoldDB" id="A0A843UF12"/>
<evidence type="ECO:0000313" key="2">
    <source>
        <dbReference type="Proteomes" id="UP000652761"/>
    </source>
</evidence>
<proteinExistence type="predicted"/>
<dbReference type="EMBL" id="NMUH01000761">
    <property type="protein sequence ID" value="MQL84432.1"/>
    <property type="molecule type" value="Genomic_DNA"/>
</dbReference>
<keyword evidence="2" id="KW-1185">Reference proteome</keyword>
<name>A0A843UF12_COLES</name>
<comment type="caution">
    <text evidence="1">The sequence shown here is derived from an EMBL/GenBank/DDBJ whole genome shotgun (WGS) entry which is preliminary data.</text>
</comment>
<sequence length="64" mass="7246">MLLPSLYHNRPLHMQGKVNGHELNRILVDPGALLTRGKYMGYDVRGTDDWIVHEMDGDARVTGD</sequence>
<reference evidence="1" key="1">
    <citation type="submission" date="2017-07" db="EMBL/GenBank/DDBJ databases">
        <title>Taro Niue Genome Assembly and Annotation.</title>
        <authorList>
            <person name="Atibalentja N."/>
            <person name="Keating K."/>
            <person name="Fields C.J."/>
        </authorList>
    </citation>
    <scope>NUCLEOTIDE SEQUENCE</scope>
    <source>
        <strain evidence="1">Niue_2</strain>
        <tissue evidence="1">Leaf</tissue>
    </source>
</reference>
<gene>
    <name evidence="1" type="ORF">Taro_016937</name>
</gene>
<evidence type="ECO:0000313" key="1">
    <source>
        <dbReference type="EMBL" id="MQL84432.1"/>
    </source>
</evidence>